<evidence type="ECO:0000256" key="4">
    <source>
        <dbReference type="ARBA" id="ARBA00023172"/>
    </source>
</evidence>
<dbReference type="Gene3D" id="1.10.150.130">
    <property type="match status" value="1"/>
</dbReference>
<name>C8X726_NAKMY</name>
<keyword evidence="3 5" id="KW-0238">DNA-binding</keyword>
<reference evidence="8 9" key="2">
    <citation type="journal article" date="2010" name="Stand. Genomic Sci.">
        <title>Complete genome sequence of Nakamurella multipartita type strain (Y-104).</title>
        <authorList>
            <person name="Tice H."/>
            <person name="Mayilraj S."/>
            <person name="Sims D."/>
            <person name="Lapidus A."/>
            <person name="Nolan M."/>
            <person name="Lucas S."/>
            <person name="Glavina Del Rio T."/>
            <person name="Copeland A."/>
            <person name="Cheng J.F."/>
            <person name="Meincke L."/>
            <person name="Bruce D."/>
            <person name="Goodwin L."/>
            <person name="Pitluck S."/>
            <person name="Ivanova N."/>
            <person name="Mavromatis K."/>
            <person name="Ovchinnikova G."/>
            <person name="Pati A."/>
            <person name="Chen A."/>
            <person name="Palaniappan K."/>
            <person name="Land M."/>
            <person name="Hauser L."/>
            <person name="Chang Y.J."/>
            <person name="Jeffries C.D."/>
            <person name="Detter J.C."/>
            <person name="Brettin T."/>
            <person name="Rohde M."/>
            <person name="Goker M."/>
            <person name="Bristow J."/>
            <person name="Eisen J.A."/>
            <person name="Markowitz V."/>
            <person name="Hugenholtz P."/>
            <person name="Kyrpides N.C."/>
            <person name="Klenk H.P."/>
            <person name="Chen F."/>
        </authorList>
    </citation>
    <scope>NUCLEOTIDE SEQUENCE [LARGE SCALE GENOMIC DNA]</scope>
    <source>
        <strain evidence="9">ATCC 700099 / DSM 44233 / CIP 104796 / JCM 9543 / NBRC 105858 / Y-104</strain>
    </source>
</reference>
<dbReference type="InterPro" id="IPR010998">
    <property type="entry name" value="Integrase_recombinase_N"/>
</dbReference>
<dbReference type="InterPro" id="IPR013762">
    <property type="entry name" value="Integrase-like_cat_sf"/>
</dbReference>
<evidence type="ECO:0000256" key="1">
    <source>
        <dbReference type="ARBA" id="ARBA00008857"/>
    </source>
</evidence>
<dbReference type="eggNOG" id="COG0582">
    <property type="taxonomic scope" value="Bacteria"/>
</dbReference>
<dbReference type="InterPro" id="IPR044068">
    <property type="entry name" value="CB"/>
</dbReference>
<dbReference type="GO" id="GO:0015074">
    <property type="term" value="P:DNA integration"/>
    <property type="evidence" value="ECO:0007669"/>
    <property type="project" value="UniProtKB-KW"/>
</dbReference>
<proteinExistence type="inferred from homology"/>
<keyword evidence="9" id="KW-1185">Reference proteome</keyword>
<organism evidence="8 9">
    <name type="scientific">Nakamurella multipartita (strain ATCC 700099 / DSM 44233 / CIP 104796 / JCM 9543 / NBRC 105858 / Y-104)</name>
    <name type="common">Microsphaera multipartita</name>
    <dbReference type="NCBI Taxonomy" id="479431"/>
    <lineage>
        <taxon>Bacteria</taxon>
        <taxon>Bacillati</taxon>
        <taxon>Actinomycetota</taxon>
        <taxon>Actinomycetes</taxon>
        <taxon>Nakamurellales</taxon>
        <taxon>Nakamurellaceae</taxon>
        <taxon>Nakamurella</taxon>
    </lineage>
</organism>
<dbReference type="GO" id="GO:0003677">
    <property type="term" value="F:DNA binding"/>
    <property type="evidence" value="ECO:0007669"/>
    <property type="project" value="UniProtKB-UniRule"/>
</dbReference>
<evidence type="ECO:0000259" key="7">
    <source>
        <dbReference type="PROSITE" id="PS51900"/>
    </source>
</evidence>
<keyword evidence="2" id="KW-0229">DNA integration</keyword>
<dbReference type="HOGENOM" id="CLU_027562_17_1_11"/>
<dbReference type="CDD" id="cd01189">
    <property type="entry name" value="INT_ICEBs1_C_like"/>
    <property type="match status" value="1"/>
</dbReference>
<dbReference type="RefSeq" id="WP_015745813.1">
    <property type="nucleotide sequence ID" value="NC_013235.1"/>
</dbReference>
<sequence>MSGRNAVGEGSVYQRKDGRWVAAAYVPVADGTYRRVSHYVRTKADAKAKLREMNDRAAKNMPAPPPSLTVEAYLGEWLTHMKQHVRRSTWVAYESNARLHIVPRIGRKKLSQLSVRDVRLMIDGLRKDGKGKRTVQYVHATLRAALEHAYREELVTRNVAKMVRVERPTPTPKEPLSVAEARRLLTATRDDEDHALWVVMLLLGLRRSEVCGLRWDNVDLENRTLSVTHSVQRVDGKLRELPTKTRRSTRTVPLPAMVHQALVTHRAAMMPTSQYLPEPVYVFGTKIGTPMEPRNLTRRWVTLAERQGIRRVPLHALRHSCVSLLLAQGVHPRTVMEIVGHSAIEMTMNVYGHVNLETQRRALDELDRTLR</sequence>
<evidence type="ECO:0000313" key="8">
    <source>
        <dbReference type="EMBL" id="ACV76895.1"/>
    </source>
</evidence>
<reference evidence="9" key="1">
    <citation type="submission" date="2009-09" db="EMBL/GenBank/DDBJ databases">
        <title>The complete genome of Nakamurella multipartita DSM 44233.</title>
        <authorList>
            <consortium name="US DOE Joint Genome Institute (JGI-PGF)"/>
            <person name="Lucas S."/>
            <person name="Copeland A."/>
            <person name="Lapidus A."/>
            <person name="Glavina del Rio T."/>
            <person name="Dalin E."/>
            <person name="Tice H."/>
            <person name="Bruce D."/>
            <person name="Goodwin L."/>
            <person name="Pitluck S."/>
            <person name="Kyrpides N."/>
            <person name="Mavromatis K."/>
            <person name="Ivanova N."/>
            <person name="Ovchinnikova G."/>
            <person name="Sims D."/>
            <person name="Meincke L."/>
            <person name="Brettin T."/>
            <person name="Detter J.C."/>
            <person name="Han C."/>
            <person name="Larimer F."/>
            <person name="Land M."/>
            <person name="Hauser L."/>
            <person name="Markowitz V."/>
            <person name="Cheng J.-F."/>
            <person name="Hugenholtz P."/>
            <person name="Woyke T."/>
            <person name="Wu D."/>
            <person name="Klenk H.-P."/>
            <person name="Eisen J.A."/>
        </authorList>
    </citation>
    <scope>NUCLEOTIDE SEQUENCE [LARGE SCALE GENOMIC DNA]</scope>
    <source>
        <strain evidence="9">ATCC 700099 / DSM 44233 / CIP 104796 / JCM 9543 / NBRC 105858 / Y-104</strain>
    </source>
</reference>
<evidence type="ECO:0000256" key="5">
    <source>
        <dbReference type="PROSITE-ProRule" id="PRU01248"/>
    </source>
</evidence>
<dbReference type="PROSITE" id="PS51898">
    <property type="entry name" value="TYR_RECOMBINASE"/>
    <property type="match status" value="1"/>
</dbReference>
<dbReference type="InterPro" id="IPR050808">
    <property type="entry name" value="Phage_Integrase"/>
</dbReference>
<dbReference type="PANTHER" id="PTHR30629:SF2">
    <property type="entry name" value="PROPHAGE INTEGRASE INTS-RELATED"/>
    <property type="match status" value="1"/>
</dbReference>
<dbReference type="InParanoid" id="C8X726"/>
<dbReference type="Gene3D" id="1.10.443.10">
    <property type="entry name" value="Intergrase catalytic core"/>
    <property type="match status" value="1"/>
</dbReference>
<gene>
    <name evidence="8" type="ordered locus">Namu_0476</name>
</gene>
<evidence type="ECO:0000256" key="3">
    <source>
        <dbReference type="ARBA" id="ARBA00023125"/>
    </source>
</evidence>
<dbReference type="AlphaFoldDB" id="C8X726"/>
<feature type="domain" description="Tyr recombinase" evidence="6">
    <location>
        <begin position="171"/>
        <end position="364"/>
    </location>
</feature>
<dbReference type="InterPro" id="IPR004107">
    <property type="entry name" value="Integrase_SAM-like_N"/>
</dbReference>
<dbReference type="InterPro" id="IPR002104">
    <property type="entry name" value="Integrase_catalytic"/>
</dbReference>
<evidence type="ECO:0000313" key="9">
    <source>
        <dbReference type="Proteomes" id="UP000002218"/>
    </source>
</evidence>
<dbReference type="InterPro" id="IPR011010">
    <property type="entry name" value="DNA_brk_join_enz"/>
</dbReference>
<dbReference type="Proteomes" id="UP000002218">
    <property type="component" value="Chromosome"/>
</dbReference>
<feature type="domain" description="Core-binding (CB)" evidence="7">
    <location>
        <begin position="68"/>
        <end position="150"/>
    </location>
</feature>
<evidence type="ECO:0000259" key="6">
    <source>
        <dbReference type="PROSITE" id="PS51898"/>
    </source>
</evidence>
<accession>C8X726</accession>
<dbReference type="KEGG" id="nml:Namu_0476"/>
<comment type="similarity">
    <text evidence="1">Belongs to the 'phage' integrase family.</text>
</comment>
<dbReference type="STRING" id="479431.Namu_0476"/>
<dbReference type="OrthoDB" id="3175606at2"/>
<dbReference type="PROSITE" id="PS51900">
    <property type="entry name" value="CB"/>
    <property type="match status" value="1"/>
</dbReference>
<protein>
    <submittedName>
        <fullName evidence="8">Integrase family protein</fullName>
    </submittedName>
</protein>
<dbReference type="GO" id="GO:0006310">
    <property type="term" value="P:DNA recombination"/>
    <property type="evidence" value="ECO:0007669"/>
    <property type="project" value="UniProtKB-KW"/>
</dbReference>
<dbReference type="SUPFAM" id="SSF56349">
    <property type="entry name" value="DNA breaking-rejoining enzymes"/>
    <property type="match status" value="1"/>
</dbReference>
<keyword evidence="4" id="KW-0233">DNA recombination</keyword>
<dbReference type="Pfam" id="PF14659">
    <property type="entry name" value="Phage_int_SAM_3"/>
    <property type="match status" value="1"/>
</dbReference>
<dbReference type="PANTHER" id="PTHR30629">
    <property type="entry name" value="PROPHAGE INTEGRASE"/>
    <property type="match status" value="1"/>
</dbReference>
<dbReference type="Pfam" id="PF00589">
    <property type="entry name" value="Phage_integrase"/>
    <property type="match status" value="1"/>
</dbReference>
<dbReference type="EMBL" id="CP001737">
    <property type="protein sequence ID" value="ACV76895.1"/>
    <property type="molecule type" value="Genomic_DNA"/>
</dbReference>
<evidence type="ECO:0000256" key="2">
    <source>
        <dbReference type="ARBA" id="ARBA00022908"/>
    </source>
</evidence>